<evidence type="ECO:0000256" key="5">
    <source>
        <dbReference type="ARBA" id="ARBA00022679"/>
    </source>
</evidence>
<gene>
    <name evidence="19" type="ORF">U6N30_22570</name>
</gene>
<keyword evidence="7" id="KW-0573">Peptidoglycan synthesis</keyword>
<keyword evidence="20" id="KW-1185">Reference proteome</keyword>
<accession>A0ABZ1AVV5</accession>
<evidence type="ECO:0000313" key="19">
    <source>
        <dbReference type="EMBL" id="WRL62696.1"/>
    </source>
</evidence>
<evidence type="ECO:0000256" key="10">
    <source>
        <dbReference type="ARBA" id="ARBA00037534"/>
    </source>
</evidence>
<proteinExistence type="inferred from homology"/>
<evidence type="ECO:0000256" key="7">
    <source>
        <dbReference type="ARBA" id="ARBA00022984"/>
    </source>
</evidence>
<evidence type="ECO:0000313" key="20">
    <source>
        <dbReference type="Proteomes" id="UP001324287"/>
    </source>
</evidence>
<evidence type="ECO:0000256" key="8">
    <source>
        <dbReference type="ARBA" id="ARBA00023306"/>
    </source>
</evidence>
<dbReference type="InterPro" id="IPR050068">
    <property type="entry name" value="MurA_subfamily"/>
</dbReference>
<dbReference type="InterPro" id="IPR036968">
    <property type="entry name" value="Enolpyruvate_Tfrase_sf"/>
</dbReference>
<keyword evidence="8" id="KW-0131">Cell cycle</keyword>
<dbReference type="Pfam" id="PF00275">
    <property type="entry name" value="EPSP_synthase"/>
    <property type="match status" value="1"/>
</dbReference>
<comment type="similarity">
    <text evidence="11">Belongs to the EPSP synthase family. MurA subfamily.</text>
</comment>
<dbReference type="InterPro" id="IPR001986">
    <property type="entry name" value="Enolpyruvate_Tfrase_dom"/>
</dbReference>
<dbReference type="PANTHER" id="PTHR43783:SF1">
    <property type="entry name" value="UDP-N-ACETYLGLUCOSAMINE 1-CARBOXYVINYLTRANSFERASE"/>
    <property type="match status" value="1"/>
</dbReference>
<keyword evidence="4" id="KW-0132">Cell division</keyword>
<dbReference type="Proteomes" id="UP001324287">
    <property type="component" value="Chromosome"/>
</dbReference>
<dbReference type="PANTHER" id="PTHR43783">
    <property type="entry name" value="UDP-N-ACETYLGLUCOSAMINE 1-CARBOXYVINYLTRANSFERASE"/>
    <property type="match status" value="1"/>
</dbReference>
<comment type="catalytic activity">
    <reaction evidence="16">
        <text>phosphoenolpyruvate + UDP-N-acetyl-alpha-D-glucosamine = UDP-N-acetyl-3-O-(1-carboxyvinyl)-alpha-D-glucosamine + phosphate</text>
        <dbReference type="Rhea" id="RHEA:18681"/>
        <dbReference type="ChEBI" id="CHEBI:43474"/>
        <dbReference type="ChEBI" id="CHEBI:57705"/>
        <dbReference type="ChEBI" id="CHEBI:58702"/>
        <dbReference type="ChEBI" id="CHEBI:68483"/>
        <dbReference type="EC" id="2.5.1.7"/>
    </reaction>
</comment>
<dbReference type="InterPro" id="IPR013792">
    <property type="entry name" value="RNA3'P_cycl/enolpyr_Trfase_a/b"/>
</dbReference>
<keyword evidence="9" id="KW-0961">Cell wall biogenesis/degradation</keyword>
<evidence type="ECO:0000256" key="9">
    <source>
        <dbReference type="ARBA" id="ARBA00023316"/>
    </source>
</evidence>
<evidence type="ECO:0000256" key="11">
    <source>
        <dbReference type="ARBA" id="ARBA00038367"/>
    </source>
</evidence>
<dbReference type="EMBL" id="CP141261">
    <property type="protein sequence ID" value="WRL62696.1"/>
    <property type="molecule type" value="Genomic_DNA"/>
</dbReference>
<evidence type="ECO:0000256" key="17">
    <source>
        <dbReference type="SAM" id="MobiDB-lite"/>
    </source>
</evidence>
<evidence type="ECO:0000256" key="15">
    <source>
        <dbReference type="ARBA" id="ARBA00042842"/>
    </source>
</evidence>
<feature type="region of interest" description="Disordered" evidence="17">
    <location>
        <begin position="69"/>
        <end position="92"/>
    </location>
</feature>
<dbReference type="Gene3D" id="3.65.10.10">
    <property type="entry name" value="Enolpyruvate transferase domain"/>
    <property type="match status" value="1"/>
</dbReference>
<keyword evidence="3" id="KW-0963">Cytoplasm</keyword>
<evidence type="ECO:0000256" key="6">
    <source>
        <dbReference type="ARBA" id="ARBA00022960"/>
    </source>
</evidence>
<evidence type="ECO:0000256" key="3">
    <source>
        <dbReference type="ARBA" id="ARBA00022490"/>
    </source>
</evidence>
<name>A0ABZ1AVV5_9ACTN</name>
<sequence length="92" mass="9483">MAGTSIWLDFPSVGATENLVMAAVLAAGTTVIDNAAREPEIVDLCSMLRAMGAHIDGAGTSTITVEGVDAPRRSATRPCPTGSWPARGRSAR</sequence>
<protein>
    <recommendedName>
        <fullName evidence="13">UDP-N-acetylglucosamine 1-carboxyvinyltransferase</fullName>
        <ecNumber evidence="12">2.5.1.7</ecNumber>
    </recommendedName>
    <alternativeName>
        <fullName evidence="14">Enoylpyruvate transferase</fullName>
    </alternativeName>
    <alternativeName>
        <fullName evidence="15">UDP-N-acetylglucosamine enolpyruvyl transferase</fullName>
    </alternativeName>
</protein>
<comment type="subcellular location">
    <subcellularLocation>
        <location evidence="1">Cytoplasm</location>
    </subcellularLocation>
</comment>
<evidence type="ECO:0000259" key="18">
    <source>
        <dbReference type="Pfam" id="PF00275"/>
    </source>
</evidence>
<reference evidence="19 20" key="1">
    <citation type="submission" date="2023-12" db="EMBL/GenBank/DDBJ databases">
        <title>Blastococcus brunescens sp. nov., an actonobacterium isolated from sandstone collected in sahara desert.</title>
        <authorList>
            <person name="Gtari M."/>
            <person name="Ghodhbane F."/>
        </authorList>
    </citation>
    <scope>NUCLEOTIDE SEQUENCE [LARGE SCALE GENOMIC DNA]</scope>
    <source>
        <strain evidence="19 20">BMG 8361</strain>
    </source>
</reference>
<keyword evidence="5" id="KW-0808">Transferase</keyword>
<dbReference type="EC" id="2.5.1.7" evidence="12"/>
<evidence type="ECO:0000256" key="16">
    <source>
        <dbReference type="ARBA" id="ARBA00047527"/>
    </source>
</evidence>
<evidence type="ECO:0000256" key="1">
    <source>
        <dbReference type="ARBA" id="ARBA00004496"/>
    </source>
</evidence>
<comment type="pathway">
    <text evidence="2">Cell wall biogenesis; peptidoglycan biosynthesis.</text>
</comment>
<dbReference type="SUPFAM" id="SSF55205">
    <property type="entry name" value="EPT/RTPC-like"/>
    <property type="match status" value="1"/>
</dbReference>
<organism evidence="19 20">
    <name type="scientific">Blastococcus brunescens</name>
    <dbReference type="NCBI Taxonomy" id="1564165"/>
    <lineage>
        <taxon>Bacteria</taxon>
        <taxon>Bacillati</taxon>
        <taxon>Actinomycetota</taxon>
        <taxon>Actinomycetes</taxon>
        <taxon>Geodermatophilales</taxon>
        <taxon>Geodermatophilaceae</taxon>
        <taxon>Blastococcus</taxon>
    </lineage>
</organism>
<feature type="domain" description="Enolpyruvate transferase" evidence="18">
    <location>
        <begin position="3"/>
        <end position="70"/>
    </location>
</feature>
<evidence type="ECO:0000256" key="2">
    <source>
        <dbReference type="ARBA" id="ARBA00004752"/>
    </source>
</evidence>
<evidence type="ECO:0000256" key="4">
    <source>
        <dbReference type="ARBA" id="ARBA00022618"/>
    </source>
</evidence>
<comment type="function">
    <text evidence="10">Cell wall formation. Adds enolpyruvyl to UDP-N-acetylglucosamine.</text>
</comment>
<evidence type="ECO:0000256" key="13">
    <source>
        <dbReference type="ARBA" id="ARBA00039754"/>
    </source>
</evidence>
<evidence type="ECO:0000256" key="14">
    <source>
        <dbReference type="ARBA" id="ARBA00042443"/>
    </source>
</evidence>
<keyword evidence="6" id="KW-0133">Cell shape</keyword>
<evidence type="ECO:0000256" key="12">
    <source>
        <dbReference type="ARBA" id="ARBA00039108"/>
    </source>
</evidence>